<protein>
    <submittedName>
        <fullName evidence="1">Uncharacterized protein</fullName>
    </submittedName>
</protein>
<dbReference type="AlphaFoldDB" id="A0A0C3CE69"/>
<organism evidence="1 2">
    <name type="scientific">Oidiodendron maius (strain Zn)</name>
    <dbReference type="NCBI Taxonomy" id="913774"/>
    <lineage>
        <taxon>Eukaryota</taxon>
        <taxon>Fungi</taxon>
        <taxon>Dikarya</taxon>
        <taxon>Ascomycota</taxon>
        <taxon>Pezizomycotina</taxon>
        <taxon>Leotiomycetes</taxon>
        <taxon>Leotiomycetes incertae sedis</taxon>
        <taxon>Myxotrichaceae</taxon>
        <taxon>Oidiodendron</taxon>
    </lineage>
</organism>
<dbReference type="PANTHER" id="PTHR31642">
    <property type="entry name" value="TRICHOTHECENE 3-O-ACETYLTRANSFERASE"/>
    <property type="match status" value="1"/>
</dbReference>
<proteinExistence type="predicted"/>
<dbReference type="InParanoid" id="A0A0C3CE69"/>
<dbReference type="HOGENOM" id="CLU_029797_2_1_1"/>
<reference evidence="2" key="2">
    <citation type="submission" date="2015-01" db="EMBL/GenBank/DDBJ databases">
        <title>Evolutionary Origins and Diversification of the Mycorrhizal Mutualists.</title>
        <authorList>
            <consortium name="DOE Joint Genome Institute"/>
            <consortium name="Mycorrhizal Genomics Consortium"/>
            <person name="Kohler A."/>
            <person name="Kuo A."/>
            <person name="Nagy L.G."/>
            <person name="Floudas D."/>
            <person name="Copeland A."/>
            <person name="Barry K.W."/>
            <person name="Cichocki N."/>
            <person name="Veneault-Fourrey C."/>
            <person name="LaButti K."/>
            <person name="Lindquist E.A."/>
            <person name="Lipzen A."/>
            <person name="Lundell T."/>
            <person name="Morin E."/>
            <person name="Murat C."/>
            <person name="Riley R."/>
            <person name="Ohm R."/>
            <person name="Sun H."/>
            <person name="Tunlid A."/>
            <person name="Henrissat B."/>
            <person name="Grigoriev I.V."/>
            <person name="Hibbett D.S."/>
            <person name="Martin F."/>
        </authorList>
    </citation>
    <scope>NUCLEOTIDE SEQUENCE [LARGE SCALE GENOMIC DNA]</scope>
    <source>
        <strain evidence="2">Zn</strain>
    </source>
</reference>
<accession>A0A0C3CE69</accession>
<dbReference type="GO" id="GO:0016747">
    <property type="term" value="F:acyltransferase activity, transferring groups other than amino-acyl groups"/>
    <property type="evidence" value="ECO:0007669"/>
    <property type="project" value="TreeGrafter"/>
</dbReference>
<dbReference type="Gene3D" id="3.30.559.10">
    <property type="entry name" value="Chloramphenicol acetyltransferase-like domain"/>
    <property type="match status" value="2"/>
</dbReference>
<keyword evidence="2" id="KW-1185">Reference proteome</keyword>
<gene>
    <name evidence="1" type="ORF">OIDMADRAFT_57829</name>
</gene>
<sequence>MAAFWRILGTSPARRPPLVENDTIYPVHMLDDTKTLRDIVVTWTLCFNDVLDAEKLCASLSRLLEIGDWRKVGGRLRLKEDGELEIHVPSQFTAERPALTFTHNLLAIDIEDHPLGKTLPRATNGPSIQAGPHNFRSFAAREDAPETLEDFIYHDIPQLSLHITSFNNATLVALSWPHTLMDVMGQQALLHGWCLVLAGRESEVPPMLGARQDAICAAADMPVEKEEAFILGQKRLRGWAMIKFGLRFAWDLMWNRTVETNTIFLPRSVVMELQTQAQRDISTQDGGEEKPFISEGDVLTAWVVRLVASSLPQPRPMTVLHALNARFRLSTLLQASGVYVQNMAVAAFTLLPSEAVTGPLGRIALENRRQLMEQSTEAQVLAVLRELRQESKAGSDPAFVCGEPDALLMPVTNWTRAGFFKILDFSPALLRAGDTSQSRRNLPGTMIFHHAQSMRQGPAVRNVIVVLGKDHSDDYWLTGILLPQAWAKIRDEIEMMQ</sequence>
<reference evidence="1 2" key="1">
    <citation type="submission" date="2014-04" db="EMBL/GenBank/DDBJ databases">
        <authorList>
            <consortium name="DOE Joint Genome Institute"/>
            <person name="Kuo A."/>
            <person name="Martino E."/>
            <person name="Perotto S."/>
            <person name="Kohler A."/>
            <person name="Nagy L.G."/>
            <person name="Floudas D."/>
            <person name="Copeland A."/>
            <person name="Barry K.W."/>
            <person name="Cichocki N."/>
            <person name="Veneault-Fourrey C."/>
            <person name="LaButti K."/>
            <person name="Lindquist E.A."/>
            <person name="Lipzen A."/>
            <person name="Lundell T."/>
            <person name="Morin E."/>
            <person name="Murat C."/>
            <person name="Sun H."/>
            <person name="Tunlid A."/>
            <person name="Henrissat B."/>
            <person name="Grigoriev I.V."/>
            <person name="Hibbett D.S."/>
            <person name="Martin F."/>
            <person name="Nordberg H.P."/>
            <person name="Cantor M.N."/>
            <person name="Hua S.X."/>
        </authorList>
    </citation>
    <scope>NUCLEOTIDE SEQUENCE [LARGE SCALE GENOMIC DNA]</scope>
    <source>
        <strain evidence="1 2">Zn</strain>
    </source>
</reference>
<evidence type="ECO:0000313" key="1">
    <source>
        <dbReference type="EMBL" id="KIM97193.1"/>
    </source>
</evidence>
<dbReference type="Proteomes" id="UP000054321">
    <property type="component" value="Unassembled WGS sequence"/>
</dbReference>
<evidence type="ECO:0000313" key="2">
    <source>
        <dbReference type="Proteomes" id="UP000054321"/>
    </source>
</evidence>
<dbReference type="InterPro" id="IPR050317">
    <property type="entry name" value="Plant_Fungal_Acyltransferase"/>
</dbReference>
<dbReference type="PANTHER" id="PTHR31642:SF294">
    <property type="entry name" value="ACETYLTRANSFERASE MATC1"/>
    <property type="match status" value="1"/>
</dbReference>
<name>A0A0C3CE69_OIDMZ</name>
<dbReference type="EMBL" id="KN832882">
    <property type="protein sequence ID" value="KIM97193.1"/>
    <property type="molecule type" value="Genomic_DNA"/>
</dbReference>
<dbReference type="OrthoDB" id="21502at2759"/>
<dbReference type="InterPro" id="IPR023213">
    <property type="entry name" value="CAT-like_dom_sf"/>
</dbReference>